<organism evidence="3 4">
    <name type="scientific">Mycena pura</name>
    <dbReference type="NCBI Taxonomy" id="153505"/>
    <lineage>
        <taxon>Eukaryota</taxon>
        <taxon>Fungi</taxon>
        <taxon>Dikarya</taxon>
        <taxon>Basidiomycota</taxon>
        <taxon>Agaricomycotina</taxon>
        <taxon>Agaricomycetes</taxon>
        <taxon>Agaricomycetidae</taxon>
        <taxon>Agaricales</taxon>
        <taxon>Marasmiineae</taxon>
        <taxon>Mycenaceae</taxon>
        <taxon>Mycena</taxon>
    </lineage>
</organism>
<evidence type="ECO:0000313" key="4">
    <source>
        <dbReference type="Proteomes" id="UP001219525"/>
    </source>
</evidence>
<dbReference type="InterPro" id="IPR052626">
    <property type="entry name" value="SWT1_Regulator"/>
</dbReference>
<evidence type="ECO:0000259" key="2">
    <source>
        <dbReference type="Pfam" id="PF13638"/>
    </source>
</evidence>
<keyword evidence="1" id="KW-0732">Signal</keyword>
<keyword evidence="4" id="KW-1185">Reference proteome</keyword>
<comment type="caution">
    <text evidence="3">The sequence shown here is derived from an EMBL/GenBank/DDBJ whole genome shotgun (WGS) entry which is preliminary data.</text>
</comment>
<dbReference type="AlphaFoldDB" id="A0AAD6YT45"/>
<sequence length="339" mass="38347">MSKALVALFLLISPLKLHQISTRTGLKRLQQLSLLQQFVRDVERAALSVLLVIPGAVLNELDGQKKSERLGWFSRRASQWILEKVKQKRSVRSQADQETCRPSGNWRIRQPREERGNDELILDCCMYFAKFRGRTCLLSADKNLCIEKIRSISPASGYDLASFLFGGDMRAFAGHQANYTGNESFEQDDGMDVDEDERLTIPQAMDLLHVQVIDHFTRLLVALVGRVGVEDPGCSDGGVTSSQHAPKWKTSDKPYQDWNAADCIAYLDSKIRVKRTAPRLEVFLSKPYSPGSRCGREWSYDAWSTALEALRQIGEDWNEPSITEDLDGLARHRQAVFGR</sequence>
<feature type="domain" description="PIN" evidence="2">
    <location>
        <begin position="29"/>
        <end position="146"/>
    </location>
</feature>
<dbReference type="PANTHER" id="PTHR16161:SF0">
    <property type="entry name" value="TRANSCRIPTIONAL PROTEIN SWT1"/>
    <property type="match status" value="1"/>
</dbReference>
<dbReference type="Pfam" id="PF13638">
    <property type="entry name" value="PIN_4"/>
    <property type="match status" value="1"/>
</dbReference>
<proteinExistence type="predicted"/>
<dbReference type="GO" id="GO:0005634">
    <property type="term" value="C:nucleus"/>
    <property type="evidence" value="ECO:0007669"/>
    <property type="project" value="TreeGrafter"/>
</dbReference>
<dbReference type="Gene3D" id="3.40.50.1010">
    <property type="entry name" value="5'-nuclease"/>
    <property type="match status" value="1"/>
</dbReference>
<accession>A0AAD6YT45</accession>
<dbReference type="EMBL" id="JARJCW010000002">
    <property type="protein sequence ID" value="KAJ7228543.1"/>
    <property type="molecule type" value="Genomic_DNA"/>
</dbReference>
<evidence type="ECO:0000256" key="1">
    <source>
        <dbReference type="SAM" id="SignalP"/>
    </source>
</evidence>
<feature type="signal peptide" evidence="1">
    <location>
        <begin position="1"/>
        <end position="19"/>
    </location>
</feature>
<feature type="chain" id="PRO_5042264534" description="PIN domain-containing protein" evidence="1">
    <location>
        <begin position="20"/>
        <end position="339"/>
    </location>
</feature>
<dbReference type="PANTHER" id="PTHR16161">
    <property type="entry name" value="TRANSCRIPTIONAL PROTEIN SWT1"/>
    <property type="match status" value="1"/>
</dbReference>
<reference evidence="3" key="1">
    <citation type="submission" date="2023-03" db="EMBL/GenBank/DDBJ databases">
        <title>Massive genome expansion in bonnet fungi (Mycena s.s.) driven by repeated elements and novel gene families across ecological guilds.</title>
        <authorList>
            <consortium name="Lawrence Berkeley National Laboratory"/>
            <person name="Harder C.B."/>
            <person name="Miyauchi S."/>
            <person name="Viragh M."/>
            <person name="Kuo A."/>
            <person name="Thoen E."/>
            <person name="Andreopoulos B."/>
            <person name="Lu D."/>
            <person name="Skrede I."/>
            <person name="Drula E."/>
            <person name="Henrissat B."/>
            <person name="Morin E."/>
            <person name="Kohler A."/>
            <person name="Barry K."/>
            <person name="LaButti K."/>
            <person name="Morin E."/>
            <person name="Salamov A."/>
            <person name="Lipzen A."/>
            <person name="Mereny Z."/>
            <person name="Hegedus B."/>
            <person name="Baldrian P."/>
            <person name="Stursova M."/>
            <person name="Weitz H."/>
            <person name="Taylor A."/>
            <person name="Grigoriev I.V."/>
            <person name="Nagy L.G."/>
            <person name="Martin F."/>
            <person name="Kauserud H."/>
        </authorList>
    </citation>
    <scope>NUCLEOTIDE SEQUENCE</scope>
    <source>
        <strain evidence="3">9144</strain>
    </source>
</reference>
<dbReference type="InterPro" id="IPR002716">
    <property type="entry name" value="PIN_dom"/>
</dbReference>
<gene>
    <name evidence="3" type="ORF">GGX14DRAFT_538736</name>
</gene>
<dbReference type="Proteomes" id="UP001219525">
    <property type="component" value="Unassembled WGS sequence"/>
</dbReference>
<protein>
    <recommendedName>
        <fullName evidence="2">PIN domain-containing protein</fullName>
    </recommendedName>
</protein>
<dbReference type="CDD" id="cd18727">
    <property type="entry name" value="PIN_Swt1-like"/>
    <property type="match status" value="1"/>
</dbReference>
<evidence type="ECO:0000313" key="3">
    <source>
        <dbReference type="EMBL" id="KAJ7228543.1"/>
    </source>
</evidence>
<name>A0AAD6YT45_9AGAR</name>